<comment type="caution">
    <text evidence="7">The sequence shown here is derived from an EMBL/GenBank/DDBJ whole genome shotgun (WGS) entry which is preliminary data.</text>
</comment>
<dbReference type="PANTHER" id="PTHR10869:SF246">
    <property type="entry name" value="TRANSMEMBRANE PROLYL 4-HYDROXYLASE"/>
    <property type="match status" value="1"/>
</dbReference>
<evidence type="ECO:0000256" key="2">
    <source>
        <dbReference type="ARBA" id="ARBA00022723"/>
    </source>
</evidence>
<evidence type="ECO:0000256" key="4">
    <source>
        <dbReference type="ARBA" id="ARBA00023002"/>
    </source>
</evidence>
<accession>A0ABU1BG24</accession>
<comment type="cofactor">
    <cofactor evidence="1">
        <name>L-ascorbate</name>
        <dbReference type="ChEBI" id="CHEBI:38290"/>
    </cofactor>
</comment>
<dbReference type="Proteomes" id="UP001226574">
    <property type="component" value="Unassembled WGS sequence"/>
</dbReference>
<dbReference type="InterPro" id="IPR006620">
    <property type="entry name" value="Pro_4_hyd_alph"/>
</dbReference>
<dbReference type="Pfam" id="PF13640">
    <property type="entry name" value="2OG-FeII_Oxy_3"/>
    <property type="match status" value="1"/>
</dbReference>
<keyword evidence="2" id="KW-0479">Metal-binding</keyword>
<keyword evidence="8" id="KW-1185">Reference proteome</keyword>
<organism evidence="7 8">
    <name type="scientific">Pseudoalteromonas haloplanktis</name>
    <name type="common">Alteromonas haloplanktis</name>
    <dbReference type="NCBI Taxonomy" id="228"/>
    <lineage>
        <taxon>Bacteria</taxon>
        <taxon>Pseudomonadati</taxon>
        <taxon>Pseudomonadota</taxon>
        <taxon>Gammaproteobacteria</taxon>
        <taxon>Alteromonadales</taxon>
        <taxon>Pseudoalteromonadaceae</taxon>
        <taxon>Pseudoalteromonas</taxon>
    </lineage>
</organism>
<keyword evidence="5" id="KW-0408">Iron</keyword>
<name>A0ABU1BG24_PSEHA</name>
<gene>
    <name evidence="7" type="ORF">RC083_17730</name>
</gene>
<feature type="domain" description="Prolyl 4-hydroxylase alpha subunit" evidence="6">
    <location>
        <begin position="3"/>
        <end position="221"/>
    </location>
</feature>
<reference evidence="7 8" key="1">
    <citation type="submission" date="2023-08" db="EMBL/GenBank/DDBJ databases">
        <title>Pseudoalteromonas haloplanktis LL1 genome.</title>
        <authorList>
            <person name="Wu S."/>
        </authorList>
    </citation>
    <scope>NUCLEOTIDE SEQUENCE [LARGE SCALE GENOMIC DNA]</scope>
    <source>
        <strain evidence="7 8">LL1</strain>
    </source>
</reference>
<dbReference type="PANTHER" id="PTHR10869">
    <property type="entry name" value="PROLYL 4-HYDROXYLASE ALPHA SUBUNIT"/>
    <property type="match status" value="1"/>
</dbReference>
<keyword evidence="4 7" id="KW-0560">Oxidoreductase</keyword>
<dbReference type="GO" id="GO:0016491">
    <property type="term" value="F:oxidoreductase activity"/>
    <property type="evidence" value="ECO:0007669"/>
    <property type="project" value="UniProtKB-KW"/>
</dbReference>
<evidence type="ECO:0000259" key="6">
    <source>
        <dbReference type="SMART" id="SM00702"/>
    </source>
</evidence>
<dbReference type="SMART" id="SM00702">
    <property type="entry name" value="P4Hc"/>
    <property type="match status" value="1"/>
</dbReference>
<dbReference type="Gene3D" id="2.60.120.620">
    <property type="entry name" value="q2cbj1_9rhob like domain"/>
    <property type="match status" value="1"/>
</dbReference>
<evidence type="ECO:0000256" key="3">
    <source>
        <dbReference type="ARBA" id="ARBA00022964"/>
    </source>
</evidence>
<dbReference type="EMBL" id="JAVIFY010000015">
    <property type="protein sequence ID" value="MDQ9093423.1"/>
    <property type="molecule type" value="Genomic_DNA"/>
</dbReference>
<evidence type="ECO:0000313" key="7">
    <source>
        <dbReference type="EMBL" id="MDQ9093423.1"/>
    </source>
</evidence>
<dbReference type="InterPro" id="IPR044862">
    <property type="entry name" value="Pro_4_hyd_alph_FE2OG_OXY"/>
</dbReference>
<dbReference type="EC" id="1.14.11.-" evidence="7"/>
<evidence type="ECO:0000313" key="8">
    <source>
        <dbReference type="Proteomes" id="UP001226574"/>
    </source>
</evidence>
<evidence type="ECO:0000256" key="5">
    <source>
        <dbReference type="ARBA" id="ARBA00023004"/>
    </source>
</evidence>
<proteinExistence type="predicted"/>
<protein>
    <submittedName>
        <fullName evidence="7">2OG-Fe(II) oxygenase</fullName>
        <ecNumber evidence="7">1.14.11.-</ecNumber>
    </submittedName>
</protein>
<dbReference type="InterPro" id="IPR045054">
    <property type="entry name" value="P4HA-like"/>
</dbReference>
<evidence type="ECO:0000256" key="1">
    <source>
        <dbReference type="ARBA" id="ARBA00001961"/>
    </source>
</evidence>
<keyword evidence="3" id="KW-0223">Dioxygenase</keyword>
<sequence length="234" mass="27005">MTDFIRVYDNALSKEFCDNFITEFEQSPHLKQGITSGGVDLAKKDSHDLYLSSYPEYAEQLKHIQQTTAGYIFKYLEEHIFMMIGAFGLKVYHPKTGVPTDLTQANFDEIGKPQLPLLVQQIFRLGNIQAQKYQVNKGGYPYWHSEVYPQAGHNDALHRVLLFMFYLNDVEEGGETEFYYQQRKIAPKQGTMVVAPGYFTHTHRGNKPVSNDKYILTSWVLFNRAEQIYGQPQS</sequence>
<dbReference type="RefSeq" id="WP_016709100.1">
    <property type="nucleotide sequence ID" value="NZ_JAVIFY010000015.1"/>
</dbReference>